<evidence type="ECO:0008006" key="2">
    <source>
        <dbReference type="Google" id="ProtNLM"/>
    </source>
</evidence>
<organism evidence="1">
    <name type="scientific">Nonomuraea gerenzanensis</name>
    <dbReference type="NCBI Taxonomy" id="93944"/>
    <lineage>
        <taxon>Bacteria</taxon>
        <taxon>Bacillati</taxon>
        <taxon>Actinomycetota</taxon>
        <taxon>Actinomycetes</taxon>
        <taxon>Streptosporangiales</taxon>
        <taxon>Streptosporangiaceae</taxon>
        <taxon>Nonomuraea</taxon>
    </lineage>
</organism>
<dbReference type="CDD" id="cd02440">
    <property type="entry name" value="AdoMet_MTases"/>
    <property type="match status" value="1"/>
</dbReference>
<dbReference type="PIRSF" id="PIRSF017393">
    <property type="entry name" value="MTase_SAV2177"/>
    <property type="match status" value="1"/>
</dbReference>
<dbReference type="EMBL" id="LT559118">
    <property type="protein sequence ID" value="SBO93823.1"/>
    <property type="molecule type" value="Genomic_DNA"/>
</dbReference>
<accession>A0A1M4E4V9</accession>
<dbReference type="InterPro" id="IPR029063">
    <property type="entry name" value="SAM-dependent_MTases_sf"/>
</dbReference>
<proteinExistence type="predicted"/>
<dbReference type="Gene3D" id="3.40.50.150">
    <property type="entry name" value="Vaccinia Virus protein VP39"/>
    <property type="match status" value="1"/>
</dbReference>
<protein>
    <recommendedName>
        <fullName evidence="2">S-adenosyl methyltransferase</fullName>
    </recommendedName>
</protein>
<reference evidence="1" key="1">
    <citation type="submission" date="2016-04" db="EMBL/GenBank/DDBJ databases">
        <authorList>
            <person name="Evans L.H."/>
            <person name="Alamgir A."/>
            <person name="Owens N."/>
            <person name="Weber N.D."/>
            <person name="Virtaneva K."/>
            <person name="Barbian K."/>
            <person name="Babar A."/>
            <person name="Rosenke K."/>
        </authorList>
    </citation>
    <scope>NUCLEOTIDE SEQUENCE</scope>
    <source>
        <strain evidence="1">Nono1</strain>
    </source>
</reference>
<sequence>MTVGSPKIVAVTAPHGINPNIPHSARVYDYWLGGKDNFEADRRVAEQTMTAVPGIRESARNNRAFLGRAVRHLTDLGVRQFLDLGTGIPSQGNTHEVAQAQAPESRVVYVDNDPIVMAHARALLTSTPEGRTAYIEADVREPRSILEHPDVLATLDFTRPIGLVMVAILMHIPDADDPERLVKTYAQALPSGSYLVLSHLTLDLVSPRVAEDYLKATRPQAMHRTPRTGEQITRYFDGFDLLEPGLVAVSKWHDEPLFPEEAAWMYAGVGRKP</sequence>
<dbReference type="Pfam" id="PF04672">
    <property type="entry name" value="Methyltransf_19"/>
    <property type="match status" value="1"/>
</dbReference>
<dbReference type="AlphaFoldDB" id="A0A1M4E4V9"/>
<dbReference type="InterPro" id="IPR006764">
    <property type="entry name" value="SAM_dep_MeTrfase_SAV2177_type"/>
</dbReference>
<dbReference type="SUPFAM" id="SSF53335">
    <property type="entry name" value="S-adenosyl-L-methionine-dependent methyltransferases"/>
    <property type="match status" value="1"/>
</dbReference>
<evidence type="ECO:0000313" key="1">
    <source>
        <dbReference type="EMBL" id="SBO93823.1"/>
    </source>
</evidence>
<name>A0A1M4E4V9_9ACTN</name>
<gene>
    <name evidence="1" type="ORF">BN4615_P3337</name>
</gene>
<dbReference type="RefSeq" id="WP_397351888.1">
    <property type="nucleotide sequence ID" value="NZ_LT559118.1"/>
</dbReference>